<comment type="similarity">
    <text evidence="1">Belongs to the short-chain dehydrogenases/reductases (SDR) family.</text>
</comment>
<dbReference type="PRINTS" id="PR00081">
    <property type="entry name" value="GDHRDH"/>
</dbReference>
<dbReference type="PANTHER" id="PTHR44196:SF1">
    <property type="entry name" value="DEHYDROGENASE_REDUCTASE SDR FAMILY MEMBER 7B"/>
    <property type="match status" value="1"/>
</dbReference>
<reference evidence="3" key="1">
    <citation type="submission" date="2023-04" db="EMBL/GenBank/DDBJ databases">
        <title>Genomic characterization of faba bean (Vicia faba) microsymbionts in Mexican soils.</title>
        <authorList>
            <person name="Rivera Orduna F.N."/>
            <person name="Guevara-Luna J."/>
            <person name="Yan J."/>
            <person name="Arroyo-Herrera I."/>
            <person name="Li Y."/>
            <person name="Vasquez-Murrieta M.S."/>
            <person name="Wang E.T."/>
        </authorList>
    </citation>
    <scope>NUCLEOTIDE SEQUENCE</scope>
    <source>
        <strain evidence="3">CH26</strain>
    </source>
</reference>
<name>A0AAJ2LP90_9HYPH</name>
<dbReference type="PRINTS" id="PR00080">
    <property type="entry name" value="SDRFAMILY"/>
</dbReference>
<dbReference type="Pfam" id="PF00106">
    <property type="entry name" value="adh_short"/>
    <property type="match status" value="1"/>
</dbReference>
<dbReference type="Gene3D" id="3.40.50.720">
    <property type="entry name" value="NAD(P)-binding Rossmann-like Domain"/>
    <property type="match status" value="1"/>
</dbReference>
<feature type="non-terminal residue" evidence="3">
    <location>
        <position position="126"/>
    </location>
</feature>
<dbReference type="EMBL" id="JAVLSF010000980">
    <property type="protein sequence ID" value="MDR9778592.1"/>
    <property type="molecule type" value="Genomic_DNA"/>
</dbReference>
<evidence type="ECO:0000313" key="4">
    <source>
        <dbReference type="Proteomes" id="UP001268610"/>
    </source>
</evidence>
<proteinExistence type="inferred from homology"/>
<keyword evidence="2" id="KW-0560">Oxidoreductase</keyword>
<dbReference type="InterPro" id="IPR020904">
    <property type="entry name" value="Sc_DH/Rdtase_CS"/>
</dbReference>
<dbReference type="InterPro" id="IPR002347">
    <property type="entry name" value="SDR_fam"/>
</dbReference>
<evidence type="ECO:0000256" key="1">
    <source>
        <dbReference type="ARBA" id="ARBA00006484"/>
    </source>
</evidence>
<sequence length="126" mass="13599">LMLPLDVTDSKAIATAYAHIIEQKGRVDWLINNAGVSQRALICDTTEQTDRRIMEIDYFSPVALTRQVLPSMLKQGSGHIVFVSSVAGLLGTQYRASYSAAKGAIHLWANSLRAEVASKGIGVAVI</sequence>
<evidence type="ECO:0000256" key="2">
    <source>
        <dbReference type="ARBA" id="ARBA00023002"/>
    </source>
</evidence>
<feature type="non-terminal residue" evidence="3">
    <location>
        <position position="1"/>
    </location>
</feature>
<dbReference type="AlphaFoldDB" id="A0AAJ2LP90"/>
<accession>A0AAJ2LP90</accession>
<dbReference type="GO" id="GO:0016020">
    <property type="term" value="C:membrane"/>
    <property type="evidence" value="ECO:0007669"/>
    <property type="project" value="TreeGrafter"/>
</dbReference>
<dbReference type="InterPro" id="IPR036291">
    <property type="entry name" value="NAD(P)-bd_dom_sf"/>
</dbReference>
<dbReference type="PANTHER" id="PTHR44196">
    <property type="entry name" value="DEHYDROGENASE/REDUCTASE SDR FAMILY MEMBER 7B"/>
    <property type="match status" value="1"/>
</dbReference>
<dbReference type="GO" id="GO:0016491">
    <property type="term" value="F:oxidoreductase activity"/>
    <property type="evidence" value="ECO:0007669"/>
    <property type="project" value="UniProtKB-KW"/>
</dbReference>
<dbReference type="Proteomes" id="UP001268610">
    <property type="component" value="Unassembled WGS sequence"/>
</dbReference>
<dbReference type="RefSeq" id="WP_310866619.1">
    <property type="nucleotide sequence ID" value="NZ_JAVLSF010000980.1"/>
</dbReference>
<organism evidence="3 4">
    <name type="scientific">Rhizobium hidalgonense</name>
    <dbReference type="NCBI Taxonomy" id="1538159"/>
    <lineage>
        <taxon>Bacteria</taxon>
        <taxon>Pseudomonadati</taxon>
        <taxon>Pseudomonadota</taxon>
        <taxon>Alphaproteobacteria</taxon>
        <taxon>Hyphomicrobiales</taxon>
        <taxon>Rhizobiaceae</taxon>
        <taxon>Rhizobium/Agrobacterium group</taxon>
        <taxon>Rhizobium</taxon>
    </lineage>
</organism>
<evidence type="ECO:0000313" key="3">
    <source>
        <dbReference type="EMBL" id="MDR9778592.1"/>
    </source>
</evidence>
<comment type="caution">
    <text evidence="3">The sequence shown here is derived from an EMBL/GenBank/DDBJ whole genome shotgun (WGS) entry which is preliminary data.</text>
</comment>
<gene>
    <name evidence="3" type="ORF">RJJ65_39295</name>
</gene>
<protein>
    <submittedName>
        <fullName evidence="3">SDR family NAD(P)-dependent oxidoreductase</fullName>
    </submittedName>
</protein>
<dbReference type="PROSITE" id="PS00061">
    <property type="entry name" value="ADH_SHORT"/>
    <property type="match status" value="1"/>
</dbReference>
<dbReference type="SUPFAM" id="SSF51735">
    <property type="entry name" value="NAD(P)-binding Rossmann-fold domains"/>
    <property type="match status" value="1"/>
</dbReference>